<reference evidence="2" key="1">
    <citation type="submission" date="2022-11" db="UniProtKB">
        <authorList>
            <consortium name="WormBaseParasite"/>
        </authorList>
    </citation>
    <scope>IDENTIFICATION</scope>
</reference>
<name>A0AC35GCH2_9BILA</name>
<evidence type="ECO:0000313" key="1">
    <source>
        <dbReference type="Proteomes" id="UP000887580"/>
    </source>
</evidence>
<protein>
    <submittedName>
        <fullName evidence="2">Uncharacterized protein</fullName>
    </submittedName>
</protein>
<proteinExistence type="predicted"/>
<dbReference type="WBParaSite" id="PS1159_v2.g3488.t2">
    <property type="protein sequence ID" value="PS1159_v2.g3488.t2"/>
    <property type="gene ID" value="PS1159_v2.g3488"/>
</dbReference>
<organism evidence="1 2">
    <name type="scientific">Panagrolaimus sp. PS1159</name>
    <dbReference type="NCBI Taxonomy" id="55785"/>
    <lineage>
        <taxon>Eukaryota</taxon>
        <taxon>Metazoa</taxon>
        <taxon>Ecdysozoa</taxon>
        <taxon>Nematoda</taxon>
        <taxon>Chromadorea</taxon>
        <taxon>Rhabditida</taxon>
        <taxon>Tylenchina</taxon>
        <taxon>Panagrolaimomorpha</taxon>
        <taxon>Panagrolaimoidea</taxon>
        <taxon>Panagrolaimidae</taxon>
        <taxon>Panagrolaimus</taxon>
    </lineage>
</organism>
<evidence type="ECO:0000313" key="2">
    <source>
        <dbReference type="WBParaSite" id="PS1159_v2.g3488.t2"/>
    </source>
</evidence>
<accession>A0AC35GCH2</accession>
<sequence>MNGTLDSQKLQDTFKYSANPKLLPPTSQNLFNYFRRAKINCTFDLIHRIISRQDMYLTLAVNYDYGKDAVNYDYGKDELRLYIFQQIENSTLPPQFELFMMKTNFTKYLKEMDDIKAVFDYSDAVMYVYVVDRKIKKTAFAAFHFIRDGKKLSVKEMGLSIENGMIDKFEIEPSGQYAYFTMANNLYRTRIEFPGPKIIDSSERVFLEIPMQSEDYIIAIHPRSFLIWQNRNGKREAILFEGLFFKDKTGVRRAKVNEIGCAFGGFQDDRESLRLRFRRKKLN</sequence>
<dbReference type="Proteomes" id="UP000887580">
    <property type="component" value="Unplaced"/>
</dbReference>